<evidence type="ECO:0000313" key="4">
    <source>
        <dbReference type="EMBL" id="MDY7226448.1"/>
    </source>
</evidence>
<dbReference type="CDD" id="cd17546">
    <property type="entry name" value="REC_hyHK_CKI1_RcsC-like"/>
    <property type="match status" value="1"/>
</dbReference>
<feature type="domain" description="Response regulatory" evidence="3">
    <location>
        <begin position="21"/>
        <end position="152"/>
    </location>
</feature>
<gene>
    <name evidence="4" type="ORF">SYV04_08630</name>
</gene>
<evidence type="ECO:0000256" key="2">
    <source>
        <dbReference type="PROSITE-ProRule" id="PRU00169"/>
    </source>
</evidence>
<evidence type="ECO:0000256" key="1">
    <source>
        <dbReference type="ARBA" id="ARBA00022553"/>
    </source>
</evidence>
<proteinExistence type="predicted"/>
<dbReference type="Pfam" id="PF00072">
    <property type="entry name" value="Response_reg"/>
    <property type="match status" value="1"/>
</dbReference>
<reference evidence="4 5" key="1">
    <citation type="submission" date="2023-12" db="EMBL/GenBank/DDBJ databases">
        <title>the genome sequence of Hyalangium sp. s54d21.</title>
        <authorList>
            <person name="Zhang X."/>
        </authorList>
    </citation>
    <scope>NUCLEOTIDE SEQUENCE [LARGE SCALE GENOMIC DNA]</scope>
    <source>
        <strain evidence="5">s54d21</strain>
    </source>
</reference>
<dbReference type="SUPFAM" id="SSF52172">
    <property type="entry name" value="CheY-like"/>
    <property type="match status" value="1"/>
</dbReference>
<name>A0ABU5GZ19_9BACT</name>
<dbReference type="RefSeq" id="WP_321545168.1">
    <property type="nucleotide sequence ID" value="NZ_JAXIVS010000002.1"/>
</dbReference>
<dbReference type="PANTHER" id="PTHR43719">
    <property type="entry name" value="TWO-COMPONENT HISTIDINE KINASE"/>
    <property type="match status" value="1"/>
</dbReference>
<dbReference type="InterPro" id="IPR050956">
    <property type="entry name" value="2C_system_His_kinase"/>
</dbReference>
<evidence type="ECO:0000313" key="5">
    <source>
        <dbReference type="Proteomes" id="UP001291309"/>
    </source>
</evidence>
<keyword evidence="5" id="KW-1185">Reference proteome</keyword>
<comment type="caution">
    <text evidence="4">The sequence shown here is derived from an EMBL/GenBank/DDBJ whole genome shotgun (WGS) entry which is preliminary data.</text>
</comment>
<feature type="modified residue" description="4-aspartylphosphate" evidence="2">
    <location>
        <position position="71"/>
    </location>
</feature>
<dbReference type="SMART" id="SM00448">
    <property type="entry name" value="REC"/>
    <property type="match status" value="1"/>
</dbReference>
<dbReference type="Gene3D" id="3.40.50.2300">
    <property type="match status" value="1"/>
</dbReference>
<dbReference type="PANTHER" id="PTHR43719:SF28">
    <property type="entry name" value="PEROXIDE STRESS-ACTIVATED HISTIDINE KINASE MAK1-RELATED"/>
    <property type="match status" value="1"/>
</dbReference>
<dbReference type="EMBL" id="JAXIVS010000002">
    <property type="protein sequence ID" value="MDY7226448.1"/>
    <property type="molecule type" value="Genomic_DNA"/>
</dbReference>
<dbReference type="InterPro" id="IPR001789">
    <property type="entry name" value="Sig_transdc_resp-reg_receiver"/>
</dbReference>
<accession>A0ABU5GZ19</accession>
<evidence type="ECO:0000259" key="3">
    <source>
        <dbReference type="PROSITE" id="PS50110"/>
    </source>
</evidence>
<dbReference type="Proteomes" id="UP001291309">
    <property type="component" value="Unassembled WGS sequence"/>
</dbReference>
<organism evidence="4 5">
    <name type="scientific">Hyalangium rubrum</name>
    <dbReference type="NCBI Taxonomy" id="3103134"/>
    <lineage>
        <taxon>Bacteria</taxon>
        <taxon>Pseudomonadati</taxon>
        <taxon>Myxococcota</taxon>
        <taxon>Myxococcia</taxon>
        <taxon>Myxococcales</taxon>
        <taxon>Cystobacterineae</taxon>
        <taxon>Archangiaceae</taxon>
        <taxon>Hyalangium</taxon>
    </lineage>
</organism>
<keyword evidence="1 2" id="KW-0597">Phosphoprotein</keyword>
<dbReference type="PROSITE" id="PS50110">
    <property type="entry name" value="RESPONSE_REGULATORY"/>
    <property type="match status" value="1"/>
</dbReference>
<sequence length="166" mass="18571">MKKIELPQSPSPAQPPRELPWVVYVEDEEDNWIVTELQLRRRFHLAWAKDDRAAFELLRQPPRPLHAILMDIQLRGAGMDGIQLTRALRGMTPAAELPEYARALTPVVAPIIFVTAYGSRYSEAELLAAGGSSVIPKPVDFVALSLALTSAHLQRIHENLQPLPRP</sequence>
<protein>
    <submittedName>
        <fullName evidence="4">Response regulator</fullName>
    </submittedName>
</protein>
<dbReference type="InterPro" id="IPR011006">
    <property type="entry name" value="CheY-like_superfamily"/>
</dbReference>